<dbReference type="RefSeq" id="WP_005424123.1">
    <property type="nucleotide sequence ID" value="NZ_CAXSOH010000025.1"/>
</dbReference>
<protein>
    <submittedName>
        <fullName evidence="1">Uncharacterized protein</fullName>
    </submittedName>
</protein>
<reference evidence="1 3" key="1">
    <citation type="submission" date="2015-09" db="EMBL/GenBank/DDBJ databases">
        <authorList>
            <consortium name="Pathogen Informatics"/>
        </authorList>
    </citation>
    <scope>NUCLEOTIDE SEQUENCE [LARGE SCALE GENOMIC DNA]</scope>
    <source>
        <strain evidence="1 3">2789STDY5608837</strain>
    </source>
</reference>
<dbReference type="EMBL" id="RCXQ01000019">
    <property type="protein sequence ID" value="RYT62527.1"/>
    <property type="molecule type" value="Genomic_DNA"/>
</dbReference>
<dbReference type="EMBL" id="CYZD01000021">
    <property type="protein sequence ID" value="CUO72710.1"/>
    <property type="molecule type" value="Genomic_DNA"/>
</dbReference>
<dbReference type="Proteomes" id="UP000095409">
    <property type="component" value="Unassembled WGS sequence"/>
</dbReference>
<evidence type="ECO:0000313" key="4">
    <source>
        <dbReference type="Proteomes" id="UP000293506"/>
    </source>
</evidence>
<organism evidence="1 3">
    <name type="scientific">Blautia obeum</name>
    <dbReference type="NCBI Taxonomy" id="40520"/>
    <lineage>
        <taxon>Bacteria</taxon>
        <taxon>Bacillati</taxon>
        <taxon>Bacillota</taxon>
        <taxon>Clostridia</taxon>
        <taxon>Lachnospirales</taxon>
        <taxon>Lachnospiraceae</taxon>
        <taxon>Blautia</taxon>
    </lineage>
</organism>
<evidence type="ECO:0000313" key="2">
    <source>
        <dbReference type="EMBL" id="RYT62527.1"/>
    </source>
</evidence>
<evidence type="ECO:0000313" key="1">
    <source>
        <dbReference type="EMBL" id="CUO72710.1"/>
    </source>
</evidence>
<name>A0A174HHX4_9FIRM</name>
<dbReference type="AlphaFoldDB" id="A0A174HHX4"/>
<dbReference type="GeneID" id="79802862"/>
<accession>A0A174HHX4</accession>
<evidence type="ECO:0000313" key="3">
    <source>
        <dbReference type="Proteomes" id="UP000095409"/>
    </source>
</evidence>
<dbReference type="Proteomes" id="UP000293506">
    <property type="component" value="Unassembled WGS sequence"/>
</dbReference>
<reference evidence="2 4" key="2">
    <citation type="journal article" date="2019" name="Science, e1252229">
        <title>Invertible promoters mediate bacterial phase variation, antibiotic resistance, and host adaptation in the gut.</title>
        <authorList>
            <person name="Jiang X."/>
            <person name="Hall A.B."/>
            <person name="Arthur T.D."/>
            <person name="Plichta D.R."/>
            <person name="Covington C.T."/>
            <person name="Poyet M."/>
            <person name="Crothers J."/>
            <person name="Moses P.L."/>
            <person name="Tolonen A.C."/>
            <person name="Vlamakis H."/>
            <person name="Alm E.J."/>
            <person name="Xavier R.J."/>
        </authorList>
    </citation>
    <scope>NUCLEOTIDE SEQUENCE [LARGE SCALE GENOMIC DNA]</scope>
    <source>
        <strain evidence="2">Af_0058</strain>
        <strain evidence="4">af_0058</strain>
    </source>
</reference>
<proteinExistence type="predicted"/>
<gene>
    <name evidence="2" type="ORF">EAI82_14385</name>
    <name evidence="1" type="ORF">ERS852394_02875</name>
</gene>
<sequence>MTAKTSRIIIKTFVRTALKDADESPERCTRNLVDMALHFSKGRFQQEFFEMARTMLNNDNSPYYPLIEDTLRHMDKEKLIEFGMNLGYNGCTQGAHIVRKIKRTENINVPWLFFLNIDSSYADLHSRYQAIFDQGKELGIYVYCLYTDGDPEKLLPLIEHNPDCAMILLCNSAAVTEDFAKAAESLNNMLIGVAYDDNTDTACLVLRDHRLLYSIYRMYTDTESDEILSGSYARFAEEMHCPFVAVLADPGCSASVRENVYKAVVGARVAQKYRTIPIDLFYDIERIGNIISPPSSIIGFKPDGSIYNIGSDGNPLEHNIFNESLRDILKESFSIDQES</sequence>